<keyword evidence="4" id="KW-1185">Reference proteome</keyword>
<sequence length="1110" mass="120045">MLSVHGPHATGTADRVELQFNADGSTTVTDSAGKVRNYTFGDDHSVARLASLDATCDHCVNVAAARTYDSNGYPASRTDFRGNVARYTYNARGLQTERIEAANDSGGSKRTTQTDWHATFRQPTERRIYDAEGVLAAETSFIYNNRGQLLTETRKDPSTSGSRTTTTTYCEPAGVSDGTCPLVGLPISIKGPRTDISDTTTYVYHQTDHSDCRTAQAACRYRLGDLWKVIDPLGRTTTFPSYDNAGRRLSSIDPNGVETSYEYHPRGWLTAEKVRGPDDSTERDDRITRTTYRPTGLVERITQPDGDYLTFSYDAAQRLARLTDNSGGFIAYTLDGAGNRIAEETRDPAQTVQRSLSRIYDLNGRLATVADASSSPTDFGYDDSGNITAVTDALGRTERREYDAQSRLRQTTQDVDGIGAVTRYLYSPLNRLVQVTDPKGLHTRYTYNALGDLLQLSSPDTGTTNYSYDSAGNRDGLTDSRGQTMSYRYDALKRLTRIAPDGAPALDTSYLYDAAPNECAAGETFASGYLSQIVDASGTTGYCYDRFGQIVRKVQVVDGHSFAVRYAYSLGGKVQVITYPDGTLVDYVRDPEGRISEVGVTSPGASRQVLLSGVTYYPFGPAAGWSYGNGRALVRAHDRNYRTISLSDVDRDGLDAGYAYDAIGNLTGLHTAGHELPALATFDYDALNRLVAFRDGATGTAIERYGYDATGNRTSFTNAGGIDGYAYPPDSRRLLSVKGASRKYDAVGNTASIDGTDREFVFDPFNRLIQVKQSGQAIQQYAYNGRGERVRSYLGTTTTTYSVHDESGQWLGDYDATGMPIQQVIWLGDLPVGVLVGTAASPNRLHYIEPDHLGAPRAVIEVARNVAVWSWDSRSEAFGSDAPSDDPDADGTPFTFNMRFPGQRYDPYSGLHHNYAREYEPSTGRYLQSDPVGLAGGISTYSYVESNPLLYTDSTGQSRDQACMASCTVSGSVIGGGIGYAGGGIAGGVGAGAGCTLFAPGVGTVACGAGGAAAGSSAGGAAGSVVGSFYGYLTGLAICPSDEDNTDECYRRYDNEELSCHRWRGLGPSKDPDRWYQACLTRAADRRNLCVANKGQSDHDPPPWSEDDFP</sequence>
<dbReference type="Pfam" id="PF25023">
    <property type="entry name" value="TEN_YD-shell"/>
    <property type="match status" value="1"/>
</dbReference>
<dbReference type="Pfam" id="PF05593">
    <property type="entry name" value="RHS_repeat"/>
    <property type="match status" value="4"/>
</dbReference>
<protein>
    <submittedName>
        <fullName evidence="3">RHS repeat protein</fullName>
    </submittedName>
</protein>
<dbReference type="InterPro" id="IPR050708">
    <property type="entry name" value="T6SS_VgrG/RHS"/>
</dbReference>
<dbReference type="RefSeq" id="WP_150455208.1">
    <property type="nucleotide sequence ID" value="NZ_VYKI01000017.1"/>
</dbReference>
<dbReference type="NCBIfam" id="TIGR03696">
    <property type="entry name" value="Rhs_assc_core"/>
    <property type="match status" value="1"/>
</dbReference>
<proteinExistence type="predicted"/>
<evidence type="ECO:0000256" key="1">
    <source>
        <dbReference type="ARBA" id="ARBA00022737"/>
    </source>
</evidence>
<reference evidence="3 4" key="1">
    <citation type="journal article" date="2020" name="Antonie Van Leeuwenhoek">
        <title>Stenotrophomonas cyclobalanopsidis sp. nov., isolated from the leaf spot disease of Cyclobalanopsis patelliformis.</title>
        <authorList>
            <person name="Bian D.R."/>
            <person name="Xue H."/>
            <person name="Piao C.G."/>
            <person name="Li Y."/>
        </authorList>
    </citation>
    <scope>NUCLEOTIDE SEQUENCE [LARGE SCALE GENOMIC DNA]</scope>
    <source>
        <strain evidence="3 4">TPQG1-4</strain>
    </source>
</reference>
<dbReference type="InterPro" id="IPR022385">
    <property type="entry name" value="Rhs_assc_core"/>
</dbReference>
<dbReference type="NCBIfam" id="TIGR01643">
    <property type="entry name" value="YD_repeat_2x"/>
    <property type="match status" value="6"/>
</dbReference>
<keyword evidence="1" id="KW-0677">Repeat</keyword>
<dbReference type="PANTHER" id="PTHR32305">
    <property type="match status" value="1"/>
</dbReference>
<comment type="caution">
    <text evidence="3">The sequence shown here is derived from an EMBL/GenBank/DDBJ whole genome shotgun (WGS) entry which is preliminary data.</text>
</comment>
<feature type="domain" description="Teneurin-like YD-shell" evidence="2">
    <location>
        <begin position="660"/>
        <end position="930"/>
    </location>
</feature>
<dbReference type="InterPro" id="IPR056823">
    <property type="entry name" value="TEN-like_YD-shell"/>
</dbReference>
<dbReference type="InterPro" id="IPR031325">
    <property type="entry name" value="RHS_repeat"/>
</dbReference>
<evidence type="ECO:0000259" key="2">
    <source>
        <dbReference type="Pfam" id="PF25023"/>
    </source>
</evidence>
<dbReference type="EMBL" id="VYKI01000017">
    <property type="protein sequence ID" value="KAA8996286.1"/>
    <property type="molecule type" value="Genomic_DNA"/>
</dbReference>
<dbReference type="Proteomes" id="UP000326367">
    <property type="component" value="Unassembled WGS sequence"/>
</dbReference>
<dbReference type="InterPro" id="IPR006530">
    <property type="entry name" value="YD"/>
</dbReference>
<accession>A0ABQ6SZ44</accession>
<evidence type="ECO:0000313" key="3">
    <source>
        <dbReference type="EMBL" id="KAA8996286.1"/>
    </source>
</evidence>
<name>A0ABQ6SZ44_9GAMM</name>
<organism evidence="3 4">
    <name type="scientific">Stenotrophomonas cyclobalanopsidis</name>
    <dbReference type="NCBI Taxonomy" id="2771362"/>
    <lineage>
        <taxon>Bacteria</taxon>
        <taxon>Pseudomonadati</taxon>
        <taxon>Pseudomonadota</taxon>
        <taxon>Gammaproteobacteria</taxon>
        <taxon>Lysobacterales</taxon>
        <taxon>Lysobacteraceae</taxon>
        <taxon>Stenotrophomonas</taxon>
    </lineage>
</organism>
<gene>
    <name evidence="3" type="ORF">FJU31_13490</name>
</gene>
<dbReference type="PANTHER" id="PTHR32305:SF15">
    <property type="entry name" value="PROTEIN RHSA-RELATED"/>
    <property type="match status" value="1"/>
</dbReference>
<evidence type="ECO:0000313" key="4">
    <source>
        <dbReference type="Proteomes" id="UP000326367"/>
    </source>
</evidence>
<dbReference type="Gene3D" id="2.180.10.10">
    <property type="entry name" value="RHS repeat-associated core"/>
    <property type="match status" value="3"/>
</dbReference>